<evidence type="ECO:0000256" key="1">
    <source>
        <dbReference type="ARBA" id="ARBA00004651"/>
    </source>
</evidence>
<dbReference type="InterPro" id="IPR010065">
    <property type="entry name" value="AA_ABC_transptr_permease_3TM"/>
</dbReference>
<proteinExistence type="inferred from homology"/>
<reference evidence="10 11" key="1">
    <citation type="submission" date="2021-10" db="EMBL/GenBank/DDBJ databases">
        <title>Anaerobic single-cell dispensing facilitates the cultivation of human gut bacteria.</title>
        <authorList>
            <person name="Afrizal A."/>
        </authorList>
    </citation>
    <scope>NUCLEOTIDE SEQUENCE [LARGE SCALE GENOMIC DNA]</scope>
    <source>
        <strain evidence="10 11">CLA-AA-H277</strain>
    </source>
</reference>
<keyword evidence="5" id="KW-0029">Amino-acid transport</keyword>
<sequence length="235" mass="26422">MNFSWAFIFDTTGYVVKALPLTLFLTIFPVTAGLVLGFLLALLKMYRVPVANRLVSIYVSFFRSIPLLVLLFLAFYGIPKLINFTFYGGERVWGSIDMNKNVTAVGTLTLYSSAFLCEIVRGALNSVDMRQMEAAHALGMTKRQAYFRIIIPQAIIVALPNYFNFFLALLKGTSVVFTISVVDIMAAAKLQAEYGYRYIEAYTLVGFFYIILSIGFSQIFTRIEKNAKLHMGLAE</sequence>
<feature type="transmembrane region" description="Helical" evidence="8">
    <location>
        <begin position="145"/>
        <end position="163"/>
    </location>
</feature>
<dbReference type="PANTHER" id="PTHR30614:SF0">
    <property type="entry name" value="L-CYSTINE TRANSPORT SYSTEM PERMEASE PROTEIN TCYL"/>
    <property type="match status" value="1"/>
</dbReference>
<dbReference type="PANTHER" id="PTHR30614">
    <property type="entry name" value="MEMBRANE COMPONENT OF AMINO ACID ABC TRANSPORTER"/>
    <property type="match status" value="1"/>
</dbReference>
<dbReference type="SUPFAM" id="SSF161098">
    <property type="entry name" value="MetI-like"/>
    <property type="match status" value="1"/>
</dbReference>
<comment type="caution">
    <text evidence="10">The sequence shown here is derived from an EMBL/GenBank/DDBJ whole genome shotgun (WGS) entry which is preliminary data.</text>
</comment>
<keyword evidence="6 8" id="KW-1133">Transmembrane helix</keyword>
<dbReference type="GO" id="GO:0022857">
    <property type="term" value="F:transmembrane transporter activity"/>
    <property type="evidence" value="ECO:0007669"/>
    <property type="project" value="InterPro"/>
</dbReference>
<evidence type="ECO:0000256" key="8">
    <source>
        <dbReference type="RuleBase" id="RU363032"/>
    </source>
</evidence>
<feature type="transmembrane region" description="Helical" evidence="8">
    <location>
        <begin position="202"/>
        <end position="221"/>
    </location>
</feature>
<keyword evidence="3" id="KW-1003">Cell membrane</keyword>
<organism evidence="10 11">
    <name type="scientific">Fusicatenibacter faecihominis</name>
    <dbReference type="NCBI Taxonomy" id="2881276"/>
    <lineage>
        <taxon>Bacteria</taxon>
        <taxon>Bacillati</taxon>
        <taxon>Bacillota</taxon>
        <taxon>Clostridia</taxon>
        <taxon>Lachnospirales</taxon>
        <taxon>Lachnospiraceae</taxon>
        <taxon>Fusicatenibacter</taxon>
    </lineage>
</organism>
<keyword evidence="11" id="KW-1185">Reference proteome</keyword>
<keyword evidence="4 8" id="KW-0812">Transmembrane</keyword>
<dbReference type="RefSeq" id="WP_227616395.1">
    <property type="nucleotide sequence ID" value="NZ_JAJEPR010000076.1"/>
</dbReference>
<evidence type="ECO:0000256" key="3">
    <source>
        <dbReference type="ARBA" id="ARBA00022475"/>
    </source>
</evidence>
<feature type="transmembrane region" description="Helical" evidence="8">
    <location>
        <begin position="55"/>
        <end position="78"/>
    </location>
</feature>
<evidence type="ECO:0000256" key="2">
    <source>
        <dbReference type="ARBA" id="ARBA00022448"/>
    </source>
</evidence>
<dbReference type="PROSITE" id="PS50928">
    <property type="entry name" value="ABC_TM1"/>
    <property type="match status" value="1"/>
</dbReference>
<comment type="subcellular location">
    <subcellularLocation>
        <location evidence="1 8">Cell membrane</location>
        <topology evidence="1 8">Multi-pass membrane protein</topology>
    </subcellularLocation>
</comment>
<evidence type="ECO:0000259" key="9">
    <source>
        <dbReference type="PROSITE" id="PS50928"/>
    </source>
</evidence>
<keyword evidence="7 8" id="KW-0472">Membrane</keyword>
<dbReference type="InterPro" id="IPR000515">
    <property type="entry name" value="MetI-like"/>
</dbReference>
<feature type="domain" description="ABC transmembrane type-1" evidence="9">
    <location>
        <begin position="19"/>
        <end position="220"/>
    </location>
</feature>
<dbReference type="Pfam" id="PF00528">
    <property type="entry name" value="BPD_transp_1"/>
    <property type="match status" value="1"/>
</dbReference>
<dbReference type="Proteomes" id="UP001197875">
    <property type="component" value="Unassembled WGS sequence"/>
</dbReference>
<gene>
    <name evidence="10" type="ORF">LKD71_17695</name>
</gene>
<evidence type="ECO:0000256" key="7">
    <source>
        <dbReference type="ARBA" id="ARBA00023136"/>
    </source>
</evidence>
<accession>A0AAE3J8S3</accession>
<dbReference type="Gene3D" id="1.10.3720.10">
    <property type="entry name" value="MetI-like"/>
    <property type="match status" value="1"/>
</dbReference>
<dbReference type="EMBL" id="JAJEPR010000076">
    <property type="protein sequence ID" value="MCC2191595.1"/>
    <property type="molecule type" value="Genomic_DNA"/>
</dbReference>
<dbReference type="GO" id="GO:0006865">
    <property type="term" value="P:amino acid transport"/>
    <property type="evidence" value="ECO:0007669"/>
    <property type="project" value="UniProtKB-KW"/>
</dbReference>
<protein>
    <submittedName>
        <fullName evidence="10">Amino acid ABC transporter permease</fullName>
    </submittedName>
</protein>
<dbReference type="CDD" id="cd06261">
    <property type="entry name" value="TM_PBP2"/>
    <property type="match status" value="1"/>
</dbReference>
<evidence type="ECO:0000256" key="5">
    <source>
        <dbReference type="ARBA" id="ARBA00022970"/>
    </source>
</evidence>
<feature type="transmembrane region" description="Helical" evidence="8">
    <location>
        <begin position="20"/>
        <end position="43"/>
    </location>
</feature>
<dbReference type="InterPro" id="IPR035906">
    <property type="entry name" value="MetI-like_sf"/>
</dbReference>
<dbReference type="NCBIfam" id="TIGR01726">
    <property type="entry name" value="HEQRo_perm_3TM"/>
    <property type="match status" value="1"/>
</dbReference>
<name>A0AAE3J8S3_9FIRM</name>
<comment type="similarity">
    <text evidence="8">Belongs to the binding-protein-dependent transport system permease family.</text>
</comment>
<keyword evidence="2 8" id="KW-0813">Transport</keyword>
<evidence type="ECO:0000256" key="4">
    <source>
        <dbReference type="ARBA" id="ARBA00022692"/>
    </source>
</evidence>
<evidence type="ECO:0000313" key="11">
    <source>
        <dbReference type="Proteomes" id="UP001197875"/>
    </source>
</evidence>
<dbReference type="AlphaFoldDB" id="A0AAE3J8S3"/>
<feature type="transmembrane region" description="Helical" evidence="8">
    <location>
        <begin position="102"/>
        <end position="124"/>
    </location>
</feature>
<evidence type="ECO:0000313" key="10">
    <source>
        <dbReference type="EMBL" id="MCC2191595.1"/>
    </source>
</evidence>
<dbReference type="InterPro" id="IPR043429">
    <property type="entry name" value="ArtM/GltK/GlnP/TcyL/YhdX-like"/>
</dbReference>
<dbReference type="GO" id="GO:0043190">
    <property type="term" value="C:ATP-binding cassette (ABC) transporter complex"/>
    <property type="evidence" value="ECO:0007669"/>
    <property type="project" value="InterPro"/>
</dbReference>
<evidence type="ECO:0000256" key="6">
    <source>
        <dbReference type="ARBA" id="ARBA00022989"/>
    </source>
</evidence>